<dbReference type="Gene3D" id="3.10.580.10">
    <property type="entry name" value="CBS-domain"/>
    <property type="match status" value="2"/>
</dbReference>
<dbReference type="EMBL" id="KQ965744">
    <property type="protein sequence ID" value="KXS17961.1"/>
    <property type="molecule type" value="Genomic_DNA"/>
</dbReference>
<dbReference type="PANTHER" id="PTHR48108">
    <property type="entry name" value="CBS DOMAIN-CONTAINING PROTEIN CBSX2, CHLOROPLASTIC"/>
    <property type="match status" value="1"/>
</dbReference>
<dbReference type="PROSITE" id="PS51371">
    <property type="entry name" value="CBS"/>
    <property type="match status" value="3"/>
</dbReference>
<keyword evidence="2" id="KW-0129">CBS domain</keyword>
<feature type="domain" description="CBS" evidence="5">
    <location>
        <begin position="240"/>
        <end position="296"/>
    </location>
</feature>
<dbReference type="SUPFAM" id="SSF54631">
    <property type="entry name" value="CBS-domain pair"/>
    <property type="match status" value="2"/>
</dbReference>
<keyword evidence="4" id="KW-1133">Transmembrane helix</keyword>
<dbReference type="STRING" id="1344416.A0A139AMG4"/>
<dbReference type="PROSITE" id="PS51745">
    <property type="entry name" value="PB1"/>
    <property type="match status" value="1"/>
</dbReference>
<evidence type="ECO:0000256" key="2">
    <source>
        <dbReference type="PROSITE-ProRule" id="PRU00703"/>
    </source>
</evidence>
<dbReference type="InterPro" id="IPR051462">
    <property type="entry name" value="CBS_domain-containing"/>
</dbReference>
<protein>
    <submittedName>
        <fullName evidence="7">CBS-domain-containing protein</fullName>
    </submittedName>
</protein>
<evidence type="ECO:0000313" key="7">
    <source>
        <dbReference type="EMBL" id="KXS17961.1"/>
    </source>
</evidence>
<feature type="domain" description="CBS" evidence="5">
    <location>
        <begin position="167"/>
        <end position="232"/>
    </location>
</feature>
<dbReference type="InterPro" id="IPR046342">
    <property type="entry name" value="CBS_dom_sf"/>
</dbReference>
<dbReference type="PANTHER" id="PTHR48108:SF26">
    <property type="entry name" value="CBS DOMAIN-CONTAINING PROTEIN DDB_G0289609"/>
    <property type="match status" value="1"/>
</dbReference>
<dbReference type="SMART" id="SM00666">
    <property type="entry name" value="PB1"/>
    <property type="match status" value="1"/>
</dbReference>
<keyword evidence="4" id="KW-0812">Transmembrane</keyword>
<dbReference type="OMA" id="VILCHER"/>
<dbReference type="Proteomes" id="UP000070544">
    <property type="component" value="Unassembled WGS sequence"/>
</dbReference>
<feature type="domain" description="PB1" evidence="6">
    <location>
        <begin position="363"/>
        <end position="447"/>
    </location>
</feature>
<proteinExistence type="predicted"/>
<dbReference type="Pfam" id="PF00571">
    <property type="entry name" value="CBS"/>
    <property type="match status" value="3"/>
</dbReference>
<keyword evidence="3" id="KW-0175">Coiled coil</keyword>
<evidence type="ECO:0000256" key="4">
    <source>
        <dbReference type="SAM" id="Phobius"/>
    </source>
</evidence>
<dbReference type="SUPFAM" id="SSF54277">
    <property type="entry name" value="CAD &amp; PB1 domains"/>
    <property type="match status" value="1"/>
</dbReference>
<organism evidence="7 8">
    <name type="scientific">Gonapodya prolifera (strain JEL478)</name>
    <name type="common">Monoblepharis prolifera</name>
    <dbReference type="NCBI Taxonomy" id="1344416"/>
    <lineage>
        <taxon>Eukaryota</taxon>
        <taxon>Fungi</taxon>
        <taxon>Fungi incertae sedis</taxon>
        <taxon>Chytridiomycota</taxon>
        <taxon>Chytridiomycota incertae sedis</taxon>
        <taxon>Monoblepharidomycetes</taxon>
        <taxon>Monoblepharidales</taxon>
        <taxon>Gonapodyaceae</taxon>
        <taxon>Gonapodya</taxon>
    </lineage>
</organism>
<evidence type="ECO:0000259" key="5">
    <source>
        <dbReference type="PROSITE" id="PS51371"/>
    </source>
</evidence>
<name>A0A139AMG4_GONPJ</name>
<keyword evidence="8" id="KW-1185">Reference proteome</keyword>
<feature type="transmembrane region" description="Helical" evidence="4">
    <location>
        <begin position="535"/>
        <end position="555"/>
    </location>
</feature>
<dbReference type="InterPro" id="IPR053793">
    <property type="entry name" value="PB1-like"/>
</dbReference>
<dbReference type="InterPro" id="IPR000270">
    <property type="entry name" value="PB1_dom"/>
</dbReference>
<evidence type="ECO:0000256" key="1">
    <source>
        <dbReference type="ARBA" id="ARBA00022737"/>
    </source>
</evidence>
<feature type="domain" description="CBS" evidence="5">
    <location>
        <begin position="63"/>
        <end position="125"/>
    </location>
</feature>
<keyword evidence="4" id="KW-0472">Membrane</keyword>
<dbReference type="SMART" id="SM00116">
    <property type="entry name" value="CBS"/>
    <property type="match status" value="3"/>
</dbReference>
<dbReference type="InterPro" id="IPR000644">
    <property type="entry name" value="CBS_dom"/>
</dbReference>
<keyword evidence="1" id="KW-0677">Repeat</keyword>
<dbReference type="Gene3D" id="3.10.20.90">
    <property type="entry name" value="Phosphatidylinositol 3-kinase Catalytic Subunit, Chain A, domain 1"/>
    <property type="match status" value="1"/>
</dbReference>
<evidence type="ECO:0000256" key="3">
    <source>
        <dbReference type="SAM" id="Coils"/>
    </source>
</evidence>
<evidence type="ECO:0000313" key="8">
    <source>
        <dbReference type="Proteomes" id="UP000070544"/>
    </source>
</evidence>
<dbReference type="CDD" id="cd17782">
    <property type="entry name" value="CBS_pair_MUG70_2"/>
    <property type="match status" value="1"/>
</dbReference>
<sequence>MDVAQLMAAKRTDCVLVVESRSPNTGGKVVHGKLLGIFTAKDMSFRVAGAGLQPAATSVSSVMTPNPKTVSSRTEAGEALNIMTVGHFRHLPVVEDADDESGEPKLTGVLDVTKVMKDGMERLDRASEQSRKLKEALDALESEWSINAVHIAQYSDVLRDRLSAPTMMSVITDQGHETPIVNIRSNVKDALQVMRATKQTGVSIVDDENNLAGILTTKDVVLRVIAAGLDPERTAVVRVMTPKPDSVPSSMTILDGLKKMYSHRYLHLPVMDGSKFVGMVDVLELTYLIMNQMKAIQTENQQDGPPTMAWSRFWDTTMAQESSDFGGDDRLSHHESFTIRAEDSVSNVGGENESVVSHSQPITSTLQVYKFKDSGGQVHRLWASAVSYAELHKAVARKISRDEADFSLSYEDDDGDPVQLATDEDVVHAVQIAKKLGWPKIMLSVGGPRPGSSKVSALVDPKRALAPAASPVSLSQVSPSIPVVSVPNSTASAAATAERRQPEPQKGAIVIKTAGTLWPPKGLVMTEDGHDLTPLIVGVGAGLLVGLVVVVLMSGGQARRR</sequence>
<dbReference type="OrthoDB" id="418595at2759"/>
<reference evidence="7 8" key="1">
    <citation type="journal article" date="2015" name="Genome Biol. Evol.">
        <title>Phylogenomic analyses indicate that early fungi evolved digesting cell walls of algal ancestors of land plants.</title>
        <authorList>
            <person name="Chang Y."/>
            <person name="Wang S."/>
            <person name="Sekimoto S."/>
            <person name="Aerts A.L."/>
            <person name="Choi C."/>
            <person name="Clum A."/>
            <person name="LaButti K.M."/>
            <person name="Lindquist E.A."/>
            <person name="Yee Ngan C."/>
            <person name="Ohm R.A."/>
            <person name="Salamov A.A."/>
            <person name="Grigoriev I.V."/>
            <person name="Spatafora J.W."/>
            <person name="Berbee M.L."/>
        </authorList>
    </citation>
    <scope>NUCLEOTIDE SEQUENCE [LARGE SCALE GENOMIC DNA]</scope>
    <source>
        <strain evidence="7 8">JEL478</strain>
    </source>
</reference>
<dbReference type="Pfam" id="PF00564">
    <property type="entry name" value="PB1"/>
    <property type="match status" value="1"/>
</dbReference>
<dbReference type="AlphaFoldDB" id="A0A139AMG4"/>
<accession>A0A139AMG4</accession>
<evidence type="ECO:0000259" key="6">
    <source>
        <dbReference type="PROSITE" id="PS51745"/>
    </source>
</evidence>
<feature type="coiled-coil region" evidence="3">
    <location>
        <begin position="116"/>
        <end position="143"/>
    </location>
</feature>
<gene>
    <name evidence="7" type="ORF">M427DRAFT_109988</name>
</gene>